<sequence>MFVLLKRFLFVTTFLLALANAFAQPHLDPDIKKPKKYENRTLGAEKTETTKFKLPRKFIQNTVTHYNYYFNAATKLDQVLSRAKEMHKDDYGKLLPFYNYRLDRTATYKQELDSVIYKSTAGILLHDLRNSYIDNLYMLIGQAYYFRNQLDSAHITFQFVNFSFAPKEEGGYDKYIGSNSNAEEGGNAFSIATKENTHFAHRLWARPPSRNDALIWQVRTYIASNEYVEASSLILTLKNDSLFPKRLATDLNEMQAWNFYRQEVYDSCAFYLAKSLDNADNNEERARWEYLLGQLYTMTNDKTLASQYFAESIKHTINPIEEVYARLNNAKLANGDSLHNPLAQAMQELLKMAKREKYLVYRDVVYYTASEVAQMQNDPDNAKQLLLKSVHSSIDNPVQKAKSFLALGDISFKQKQYGEASRYYDSVNVSTIDPALGIEAQLKDRRDALHIVVKEMDIIHRQDSLQYIAALPQKERDEVIKKVQRTLRRQQGLKDEEYTSGSVNTPGANNNGGVTDLFNTTNKGDWYFYNATQKTRGATEFKSVWGTRPNVDNWRRSAAIASALANMNNGGQGDDVAKKNAAANAYSFESLLDKLPTTPEKLKISNDSIEHATFALGVGLQDYLEDYASAIEKYESLLQHFPQTVHEQDALFNLYYCYERLGITDKSMAVKRQLDSKYPNGKQATRLKNGGISADSLLKKDATALYDEIYNKFIEGNFQEAAAEKKVADSKYGNKYWTPQLLYIEGVHYVHERDDSTARVVLNSILQLYPNSTMREKTQNLLSVLSRRRQIEEYLTNLQIERPKEDTTATIADAEPKKQEPLPQDFELKEAKGKPNDVHLLNDKGRFDKTNINPNQQALATIDPGLLYLYEKDLSGKLIGGRADSTGRLNANKPGIVAPGMVTGSRTIDSTLLYQYENQQKELAKQNVNKEPVDQSAVAKGAPVIAAPGLQSGQKIDSSKLNVIPLNEVKSAYSIDPRKPQYVAFVMEKVDPVYVTEARNAFSRYNRDYYSGKTIELSNVIIDDNNKLLLFKGFASINEALDYLQKAKKAAPSEIIPWLSVSKYSFILLSDDNLELLKSKKNIQEYKTFLQQSLPSQF</sequence>
<evidence type="ECO:0000313" key="3">
    <source>
        <dbReference type="Proteomes" id="UP001226434"/>
    </source>
</evidence>
<keyword evidence="3" id="KW-1185">Reference proteome</keyword>
<organism evidence="2 3">
    <name type="scientific">Pinibacter soli</name>
    <dbReference type="NCBI Taxonomy" id="3044211"/>
    <lineage>
        <taxon>Bacteria</taxon>
        <taxon>Pseudomonadati</taxon>
        <taxon>Bacteroidota</taxon>
        <taxon>Chitinophagia</taxon>
        <taxon>Chitinophagales</taxon>
        <taxon>Chitinophagaceae</taxon>
        <taxon>Pinibacter</taxon>
    </lineage>
</organism>
<protein>
    <recommendedName>
        <fullName evidence="4">Tetratricopeptide repeat protein</fullName>
    </recommendedName>
</protein>
<keyword evidence="1" id="KW-0732">Signal</keyword>
<evidence type="ECO:0000313" key="2">
    <source>
        <dbReference type="EMBL" id="MDI3322098.1"/>
    </source>
</evidence>
<gene>
    <name evidence="2" type="ORF">QJ048_20080</name>
</gene>
<dbReference type="EMBL" id="JASBRG010000007">
    <property type="protein sequence ID" value="MDI3322098.1"/>
    <property type="molecule type" value="Genomic_DNA"/>
</dbReference>
<proteinExistence type="predicted"/>
<dbReference type="InterPro" id="IPR011990">
    <property type="entry name" value="TPR-like_helical_dom_sf"/>
</dbReference>
<dbReference type="SUPFAM" id="SSF48452">
    <property type="entry name" value="TPR-like"/>
    <property type="match status" value="2"/>
</dbReference>
<name>A0ABT6RHQ4_9BACT</name>
<comment type="caution">
    <text evidence="2">The sequence shown here is derived from an EMBL/GenBank/DDBJ whole genome shotgun (WGS) entry which is preliminary data.</text>
</comment>
<feature type="signal peptide" evidence="1">
    <location>
        <begin position="1"/>
        <end position="23"/>
    </location>
</feature>
<reference evidence="2 3" key="1">
    <citation type="submission" date="2023-05" db="EMBL/GenBank/DDBJ databases">
        <title>Genome sequence of Pinibacter sp. MAH-24.</title>
        <authorList>
            <person name="Huq M.A."/>
        </authorList>
    </citation>
    <scope>NUCLEOTIDE SEQUENCE [LARGE SCALE GENOMIC DNA]</scope>
    <source>
        <strain evidence="2 3">MAH-24</strain>
    </source>
</reference>
<accession>A0ABT6RHQ4</accession>
<dbReference type="Gene3D" id="1.25.40.10">
    <property type="entry name" value="Tetratricopeptide repeat domain"/>
    <property type="match status" value="3"/>
</dbReference>
<feature type="chain" id="PRO_5045565200" description="Tetratricopeptide repeat protein" evidence="1">
    <location>
        <begin position="24"/>
        <end position="1098"/>
    </location>
</feature>
<evidence type="ECO:0008006" key="4">
    <source>
        <dbReference type="Google" id="ProtNLM"/>
    </source>
</evidence>
<evidence type="ECO:0000256" key="1">
    <source>
        <dbReference type="SAM" id="SignalP"/>
    </source>
</evidence>
<dbReference type="Proteomes" id="UP001226434">
    <property type="component" value="Unassembled WGS sequence"/>
</dbReference>
<dbReference type="RefSeq" id="WP_282336218.1">
    <property type="nucleotide sequence ID" value="NZ_JASBRG010000007.1"/>
</dbReference>